<comment type="caution">
    <text evidence="1">The sequence shown here is derived from an EMBL/GenBank/DDBJ whole genome shotgun (WGS) entry which is preliminary data.</text>
</comment>
<evidence type="ECO:0000313" key="2">
    <source>
        <dbReference type="Proteomes" id="UP000278746"/>
    </source>
</evidence>
<proteinExistence type="predicted"/>
<dbReference type="Proteomes" id="UP000278746">
    <property type="component" value="Unassembled WGS sequence"/>
</dbReference>
<name>A0A3M7TMC5_9BACI</name>
<sequence length="77" mass="8815">MLHNKRVEPSKGGFFFAPGCSSAFFVTTAELQILQEKYMCLPVAKQDDENMLEVELKSRKEVKVWEGLNQNIPNIKL</sequence>
<dbReference type="EMBL" id="RHIB01000003">
    <property type="protein sequence ID" value="RNA66783.1"/>
    <property type="molecule type" value="Genomic_DNA"/>
</dbReference>
<gene>
    <name evidence="1" type="ORF">EBO34_16370</name>
</gene>
<reference evidence="1 2" key="1">
    <citation type="submission" date="2018-10" db="EMBL/GenBank/DDBJ databases">
        <title>Bacillus Keqinensis sp. nov., a moderately halophilic bacterium isolated from a saline-alkaline lake.</title>
        <authorList>
            <person name="Wang H."/>
        </authorList>
    </citation>
    <scope>NUCLEOTIDE SEQUENCE [LARGE SCALE GENOMIC DNA]</scope>
    <source>
        <strain evidence="1 2">KQ-3</strain>
    </source>
</reference>
<accession>A0A3M7TMC5</accession>
<dbReference type="AlphaFoldDB" id="A0A3M7TMC5"/>
<protein>
    <submittedName>
        <fullName evidence="1">Uncharacterized protein</fullName>
    </submittedName>
</protein>
<keyword evidence="2" id="KW-1185">Reference proteome</keyword>
<evidence type="ECO:0000313" key="1">
    <source>
        <dbReference type="EMBL" id="RNA66783.1"/>
    </source>
</evidence>
<organism evidence="1 2">
    <name type="scientific">Alteribacter keqinensis</name>
    <dbReference type="NCBI Taxonomy" id="2483800"/>
    <lineage>
        <taxon>Bacteria</taxon>
        <taxon>Bacillati</taxon>
        <taxon>Bacillota</taxon>
        <taxon>Bacilli</taxon>
        <taxon>Bacillales</taxon>
        <taxon>Bacillaceae</taxon>
        <taxon>Alteribacter</taxon>
    </lineage>
</organism>